<dbReference type="AlphaFoldDB" id="A0A0C9X1U8"/>
<evidence type="ECO:0000313" key="2">
    <source>
        <dbReference type="Proteomes" id="UP000054477"/>
    </source>
</evidence>
<dbReference type="Proteomes" id="UP000054477">
    <property type="component" value="Unassembled WGS sequence"/>
</dbReference>
<feature type="non-terminal residue" evidence="1">
    <location>
        <position position="1"/>
    </location>
</feature>
<reference evidence="1 2" key="1">
    <citation type="submission" date="2014-04" db="EMBL/GenBank/DDBJ databases">
        <authorList>
            <consortium name="DOE Joint Genome Institute"/>
            <person name="Kuo A."/>
            <person name="Kohler A."/>
            <person name="Nagy L.G."/>
            <person name="Floudas D."/>
            <person name="Copeland A."/>
            <person name="Barry K.W."/>
            <person name="Cichocki N."/>
            <person name="Veneault-Fourrey C."/>
            <person name="LaButti K."/>
            <person name="Lindquist E.A."/>
            <person name="Lipzen A."/>
            <person name="Lundell T."/>
            <person name="Morin E."/>
            <person name="Murat C."/>
            <person name="Sun H."/>
            <person name="Tunlid A."/>
            <person name="Henrissat B."/>
            <person name="Grigoriev I.V."/>
            <person name="Hibbett D.S."/>
            <person name="Martin F."/>
            <person name="Nordberg H.P."/>
            <person name="Cantor M.N."/>
            <person name="Hua S.X."/>
        </authorList>
    </citation>
    <scope>NUCLEOTIDE SEQUENCE [LARGE SCALE GENOMIC DNA]</scope>
    <source>
        <strain evidence="1 2">LaAM-08-1</strain>
    </source>
</reference>
<organism evidence="1 2">
    <name type="scientific">Laccaria amethystina LaAM-08-1</name>
    <dbReference type="NCBI Taxonomy" id="1095629"/>
    <lineage>
        <taxon>Eukaryota</taxon>
        <taxon>Fungi</taxon>
        <taxon>Dikarya</taxon>
        <taxon>Basidiomycota</taxon>
        <taxon>Agaricomycotina</taxon>
        <taxon>Agaricomycetes</taxon>
        <taxon>Agaricomycetidae</taxon>
        <taxon>Agaricales</taxon>
        <taxon>Agaricineae</taxon>
        <taxon>Hydnangiaceae</taxon>
        <taxon>Laccaria</taxon>
    </lineage>
</organism>
<evidence type="ECO:0000313" key="1">
    <source>
        <dbReference type="EMBL" id="KIJ91611.1"/>
    </source>
</evidence>
<keyword evidence="2" id="KW-1185">Reference proteome</keyword>
<reference evidence="2" key="2">
    <citation type="submission" date="2015-01" db="EMBL/GenBank/DDBJ databases">
        <title>Evolutionary Origins and Diversification of the Mycorrhizal Mutualists.</title>
        <authorList>
            <consortium name="DOE Joint Genome Institute"/>
            <consortium name="Mycorrhizal Genomics Consortium"/>
            <person name="Kohler A."/>
            <person name="Kuo A."/>
            <person name="Nagy L.G."/>
            <person name="Floudas D."/>
            <person name="Copeland A."/>
            <person name="Barry K.W."/>
            <person name="Cichocki N."/>
            <person name="Veneault-Fourrey C."/>
            <person name="LaButti K."/>
            <person name="Lindquist E.A."/>
            <person name="Lipzen A."/>
            <person name="Lundell T."/>
            <person name="Morin E."/>
            <person name="Murat C."/>
            <person name="Riley R."/>
            <person name="Ohm R."/>
            <person name="Sun H."/>
            <person name="Tunlid A."/>
            <person name="Henrissat B."/>
            <person name="Grigoriev I.V."/>
            <person name="Hibbett D.S."/>
            <person name="Martin F."/>
        </authorList>
    </citation>
    <scope>NUCLEOTIDE SEQUENCE [LARGE SCALE GENOMIC DNA]</scope>
    <source>
        <strain evidence="2">LaAM-08-1</strain>
    </source>
</reference>
<protein>
    <submittedName>
        <fullName evidence="1">Uncharacterized protein</fullName>
    </submittedName>
</protein>
<gene>
    <name evidence="1" type="ORF">K443DRAFT_114787</name>
</gene>
<dbReference type="HOGENOM" id="CLU_147769_0_0_1"/>
<sequence length="148" mass="16816">STIQHAPHNRAASILLRPPSPLQILIPPFEFTSPTPPASACRAFAENLFEQLHGAEAEVVRNFDEALQSRRSTRFPYYGWHSALPLIPFRLNPPFHLESLVFHPNCLSPHFKFYLLSYPLPNFPLPSDNVNSASSFPRYRHAKSSLHC</sequence>
<accession>A0A0C9X1U8</accession>
<dbReference type="EMBL" id="KN838986">
    <property type="protein sequence ID" value="KIJ91611.1"/>
    <property type="molecule type" value="Genomic_DNA"/>
</dbReference>
<name>A0A0C9X1U8_9AGAR</name>
<proteinExistence type="predicted"/>